<feature type="transmembrane region" description="Helical" evidence="11">
    <location>
        <begin position="318"/>
        <end position="336"/>
    </location>
</feature>
<feature type="transmembrane region" description="Helical" evidence="11">
    <location>
        <begin position="292"/>
        <end position="311"/>
    </location>
</feature>
<evidence type="ECO:0000256" key="11">
    <source>
        <dbReference type="SAM" id="Phobius"/>
    </source>
</evidence>
<feature type="transmembrane region" description="Helical" evidence="11">
    <location>
        <begin position="154"/>
        <end position="175"/>
    </location>
</feature>
<feature type="transmembrane region" description="Helical" evidence="11">
    <location>
        <begin position="114"/>
        <end position="133"/>
    </location>
</feature>
<dbReference type="GO" id="GO:0005886">
    <property type="term" value="C:plasma membrane"/>
    <property type="evidence" value="ECO:0007669"/>
    <property type="project" value="UniProtKB-SubCell"/>
</dbReference>
<dbReference type="NCBIfam" id="TIGR01272">
    <property type="entry name" value="gluP"/>
    <property type="match status" value="1"/>
</dbReference>
<feature type="transmembrane region" description="Helical" evidence="11">
    <location>
        <begin position="61"/>
        <end position="79"/>
    </location>
</feature>
<accession>A0A4Y9STA4</accession>
<comment type="subcellular location">
    <subcellularLocation>
        <location evidence="2">Cell inner membrane</location>
        <topology evidence="2">Multi-pass membrane protein</topology>
    </subcellularLocation>
</comment>
<dbReference type="PANTHER" id="PTHR43702:SF3">
    <property type="entry name" value="PROTEIN TSGA"/>
    <property type="match status" value="1"/>
</dbReference>
<keyword evidence="5" id="KW-1003">Cell membrane</keyword>
<feature type="transmembrane region" description="Helical" evidence="11">
    <location>
        <begin position="375"/>
        <end position="394"/>
    </location>
</feature>
<dbReference type="RefSeq" id="WP_135200674.1">
    <property type="nucleotide sequence ID" value="NZ_SPVG01000060.1"/>
</dbReference>
<dbReference type="InterPro" id="IPR050375">
    <property type="entry name" value="MFS_TsgA-like"/>
</dbReference>
<feature type="transmembrane region" description="Helical" evidence="11">
    <location>
        <begin position="400"/>
        <end position="420"/>
    </location>
</feature>
<keyword evidence="7" id="KW-0762">Sugar transport</keyword>
<dbReference type="GO" id="GO:0055056">
    <property type="term" value="F:D-glucose transmembrane transporter activity"/>
    <property type="evidence" value="ECO:0007669"/>
    <property type="project" value="InterPro"/>
</dbReference>
<gene>
    <name evidence="13" type="ORF">E4L98_06085</name>
</gene>
<feature type="transmembrane region" description="Helical" evidence="11">
    <location>
        <begin position="250"/>
        <end position="272"/>
    </location>
</feature>
<comment type="function">
    <text evidence="1">Intake of glucose and galactose.</text>
</comment>
<feature type="domain" description="Major facilitator superfamily (MFS) profile" evidence="12">
    <location>
        <begin position="23"/>
        <end position="426"/>
    </location>
</feature>
<keyword evidence="14" id="KW-1185">Reference proteome</keyword>
<evidence type="ECO:0000256" key="8">
    <source>
        <dbReference type="ARBA" id="ARBA00022692"/>
    </source>
</evidence>
<dbReference type="AlphaFoldDB" id="A0A4Y9STA4"/>
<dbReference type="SUPFAM" id="SSF103473">
    <property type="entry name" value="MFS general substrate transporter"/>
    <property type="match status" value="1"/>
</dbReference>
<dbReference type="CDD" id="cd17394">
    <property type="entry name" value="MFS_FucP_like"/>
    <property type="match status" value="1"/>
</dbReference>
<sequence>MPAPLSTAAGAVQPQAQSANPRAVLSLLTSLFFTWGFITVINNTLLPHLRSVFDLNYTQTTLIESVWFIAYFFASIPSARLIERVGYQKSMVVGLCMMAVGALLMIPAARLPSYGVTLCALFVIACGITLLQVSANPYVAVVGSPETASSRLNLVQAFNSLGATLAPLFGAYLILGRSASGTAEAGHVLTQAEKLADAQAVQLPYLIVAGVLVVLALVIARFPMPAMHHASRRVSDAEREKLSLWKHRNLVFGIPAIFIYLIAEIGVANLFINFTGQPEIGGLSHEQGAHYLFLLWGGMMVGRFVGAWAMNKTSAERVLAFCAIGAFIVMMIAALGTGSLAMWALISVGLFHSVMFPTIFTLGIKGLGPLTEEGAGLLIMAIAGGALVVVQGWLADTVGLQLSFLLTALCELYVLFYAVWGSKATNAFKEGA</sequence>
<reference evidence="13 14" key="1">
    <citation type="submission" date="2019-03" db="EMBL/GenBank/DDBJ databases">
        <title>Draft Genome Sequence of Duganella callidus sp. nov., a Novel Duganella Species Isolated from Cultivated Soil.</title>
        <authorList>
            <person name="Raths R."/>
            <person name="Peta V."/>
            <person name="Bucking H."/>
        </authorList>
    </citation>
    <scope>NUCLEOTIDE SEQUENCE [LARGE SCALE GENOMIC DNA]</scope>
    <source>
        <strain evidence="13 14">DN04</strain>
    </source>
</reference>
<feature type="transmembrane region" description="Helical" evidence="11">
    <location>
        <begin position="91"/>
        <end position="108"/>
    </location>
</feature>
<dbReference type="GO" id="GO:0005354">
    <property type="term" value="F:galactose transmembrane transporter activity"/>
    <property type="evidence" value="ECO:0007669"/>
    <property type="project" value="InterPro"/>
</dbReference>
<dbReference type="EMBL" id="SPVG01000060">
    <property type="protein sequence ID" value="TFW27976.1"/>
    <property type="molecule type" value="Genomic_DNA"/>
</dbReference>
<protein>
    <submittedName>
        <fullName evidence="13">Sugar MFS transporter</fullName>
    </submittedName>
</protein>
<dbReference type="Pfam" id="PF07690">
    <property type="entry name" value="MFS_1"/>
    <property type="match status" value="1"/>
</dbReference>
<keyword evidence="10 11" id="KW-0472">Membrane</keyword>
<evidence type="ECO:0000256" key="9">
    <source>
        <dbReference type="ARBA" id="ARBA00022989"/>
    </source>
</evidence>
<evidence type="ECO:0000259" key="12">
    <source>
        <dbReference type="PROSITE" id="PS50850"/>
    </source>
</evidence>
<keyword evidence="6" id="KW-0997">Cell inner membrane</keyword>
<keyword evidence="4" id="KW-0813">Transport</keyword>
<dbReference type="InterPro" id="IPR005964">
    <property type="entry name" value="Glc/Gal_transptr_bac"/>
</dbReference>
<dbReference type="PANTHER" id="PTHR43702">
    <property type="entry name" value="L-FUCOSE-PROTON SYMPORTER"/>
    <property type="match status" value="1"/>
</dbReference>
<dbReference type="Gene3D" id="1.20.1250.20">
    <property type="entry name" value="MFS general substrate transporter like domains"/>
    <property type="match status" value="2"/>
</dbReference>
<keyword evidence="8 11" id="KW-0812">Transmembrane</keyword>
<evidence type="ECO:0000256" key="2">
    <source>
        <dbReference type="ARBA" id="ARBA00004429"/>
    </source>
</evidence>
<dbReference type="PROSITE" id="PS50850">
    <property type="entry name" value="MFS"/>
    <property type="match status" value="1"/>
</dbReference>
<evidence type="ECO:0000256" key="5">
    <source>
        <dbReference type="ARBA" id="ARBA00022475"/>
    </source>
</evidence>
<feature type="transmembrane region" description="Helical" evidence="11">
    <location>
        <begin position="23"/>
        <end position="41"/>
    </location>
</feature>
<keyword evidence="9 11" id="KW-1133">Transmembrane helix</keyword>
<dbReference type="InterPro" id="IPR011701">
    <property type="entry name" value="MFS"/>
</dbReference>
<feature type="transmembrane region" description="Helical" evidence="11">
    <location>
        <begin position="342"/>
        <end position="363"/>
    </location>
</feature>
<dbReference type="Proteomes" id="UP000297729">
    <property type="component" value="Unassembled WGS sequence"/>
</dbReference>
<dbReference type="GO" id="GO:1904659">
    <property type="term" value="P:D-glucose transmembrane transport"/>
    <property type="evidence" value="ECO:0007669"/>
    <property type="project" value="InterPro"/>
</dbReference>
<name>A0A4Y9STA4_9BURK</name>
<evidence type="ECO:0000256" key="1">
    <source>
        <dbReference type="ARBA" id="ARBA00003321"/>
    </source>
</evidence>
<comment type="similarity">
    <text evidence="3">Belongs to the major facilitator superfamily. FHS transporter (TC 2.A.1.7) family.</text>
</comment>
<dbReference type="OrthoDB" id="9795150at2"/>
<dbReference type="InterPro" id="IPR036259">
    <property type="entry name" value="MFS_trans_sf"/>
</dbReference>
<evidence type="ECO:0000256" key="6">
    <source>
        <dbReference type="ARBA" id="ARBA00022519"/>
    </source>
</evidence>
<proteinExistence type="inferred from homology"/>
<evidence type="ECO:0000313" key="14">
    <source>
        <dbReference type="Proteomes" id="UP000297729"/>
    </source>
</evidence>
<feature type="transmembrane region" description="Helical" evidence="11">
    <location>
        <begin position="203"/>
        <end position="223"/>
    </location>
</feature>
<organism evidence="13 14">
    <name type="scientific">Duganella callida</name>
    <dbReference type="NCBI Taxonomy" id="2561932"/>
    <lineage>
        <taxon>Bacteria</taxon>
        <taxon>Pseudomonadati</taxon>
        <taxon>Pseudomonadota</taxon>
        <taxon>Betaproteobacteria</taxon>
        <taxon>Burkholderiales</taxon>
        <taxon>Oxalobacteraceae</taxon>
        <taxon>Telluria group</taxon>
        <taxon>Duganella</taxon>
    </lineage>
</organism>
<evidence type="ECO:0000256" key="4">
    <source>
        <dbReference type="ARBA" id="ARBA00022448"/>
    </source>
</evidence>
<evidence type="ECO:0000313" key="13">
    <source>
        <dbReference type="EMBL" id="TFW27976.1"/>
    </source>
</evidence>
<evidence type="ECO:0000256" key="7">
    <source>
        <dbReference type="ARBA" id="ARBA00022597"/>
    </source>
</evidence>
<evidence type="ECO:0000256" key="3">
    <source>
        <dbReference type="ARBA" id="ARBA00009120"/>
    </source>
</evidence>
<evidence type="ECO:0000256" key="10">
    <source>
        <dbReference type="ARBA" id="ARBA00023136"/>
    </source>
</evidence>
<comment type="caution">
    <text evidence="13">The sequence shown here is derived from an EMBL/GenBank/DDBJ whole genome shotgun (WGS) entry which is preliminary data.</text>
</comment>
<dbReference type="InterPro" id="IPR020846">
    <property type="entry name" value="MFS_dom"/>
</dbReference>